<feature type="transmembrane region" description="Helical" evidence="3">
    <location>
        <begin position="117"/>
        <end position="140"/>
    </location>
</feature>
<dbReference type="Proteomes" id="UP001595823">
    <property type="component" value="Unassembled WGS sequence"/>
</dbReference>
<evidence type="ECO:0000313" key="6">
    <source>
        <dbReference type="Proteomes" id="UP001595823"/>
    </source>
</evidence>
<dbReference type="InterPro" id="IPR016163">
    <property type="entry name" value="Ald_DH_C"/>
</dbReference>
<accession>A0ABV8U2Q0</accession>
<keyword evidence="6" id="KW-1185">Reference proteome</keyword>
<evidence type="ECO:0000256" key="3">
    <source>
        <dbReference type="SAM" id="Phobius"/>
    </source>
</evidence>
<dbReference type="Pfam" id="PF00171">
    <property type="entry name" value="Aldedh"/>
    <property type="match status" value="1"/>
</dbReference>
<sequence>MEKNRSPVRTPSARNDLTDTPTPRADQRAPVAPTADANKSDTASNYASAPGPRASDIDDLCRSWNLHLTKRESELTQTLTAVATHDSAHDELRDAQAVLDGAPAEIREQRPRRVKRICVFLPSNNLLYSYVLFGLVPSLYADEVLIRPSGRVKDTVLDLDGILRDLPGSRAAIADQTQRQFLATASEADMVLFSGRYDNMLRIRKALPDSVPLLHFGSGPNPIVVGPDADTGRAAEAVVRARMYNGGQDCLSPDLVIASHEVIDDLSERIARSLRSIERSDTTARGMTNPPLYYGDAFTAASDFLFRHRTSIVGGGRIDVTAQWIEPTLVRLPALAGAHPPELFSPIVCLAPYKEVGQVRDWLDSESERERGMYVSVFGEPALNAPVIGTSVNCGPRTAFDVEDGNRPFGGFGPQASALALGDRIIGRPLLASAELAPTREGGR</sequence>
<dbReference type="Gene3D" id="3.40.309.10">
    <property type="entry name" value="Aldehyde Dehydrogenase, Chain A, domain 2"/>
    <property type="match status" value="1"/>
</dbReference>
<dbReference type="Gene3D" id="3.40.605.10">
    <property type="entry name" value="Aldehyde Dehydrogenase, Chain A, domain 1"/>
    <property type="match status" value="1"/>
</dbReference>
<comment type="caution">
    <text evidence="5">The sequence shown here is derived from an EMBL/GenBank/DDBJ whole genome shotgun (WGS) entry which is preliminary data.</text>
</comment>
<dbReference type="RefSeq" id="WP_380623341.1">
    <property type="nucleotide sequence ID" value="NZ_JBHSDK010000024.1"/>
</dbReference>
<keyword evidence="3" id="KW-0472">Membrane</keyword>
<dbReference type="SUPFAM" id="SSF53720">
    <property type="entry name" value="ALDH-like"/>
    <property type="match status" value="1"/>
</dbReference>
<dbReference type="InterPro" id="IPR015590">
    <property type="entry name" value="Aldehyde_DH_dom"/>
</dbReference>
<dbReference type="InterPro" id="IPR016161">
    <property type="entry name" value="Ald_DH/histidinol_DH"/>
</dbReference>
<evidence type="ECO:0000313" key="5">
    <source>
        <dbReference type="EMBL" id="MFC4336918.1"/>
    </source>
</evidence>
<gene>
    <name evidence="5" type="ORF">ACFPET_17080</name>
</gene>
<name>A0ABV8U2Q0_9ACTN</name>
<feature type="compositionally biased region" description="Polar residues" evidence="2">
    <location>
        <begin position="7"/>
        <end position="21"/>
    </location>
</feature>
<keyword evidence="3" id="KW-0812">Transmembrane</keyword>
<reference evidence="6" key="1">
    <citation type="journal article" date="2019" name="Int. J. Syst. Evol. Microbiol.">
        <title>The Global Catalogue of Microorganisms (GCM) 10K type strain sequencing project: providing services to taxonomists for standard genome sequencing and annotation.</title>
        <authorList>
            <consortium name="The Broad Institute Genomics Platform"/>
            <consortium name="The Broad Institute Genome Sequencing Center for Infectious Disease"/>
            <person name="Wu L."/>
            <person name="Ma J."/>
        </authorList>
    </citation>
    <scope>NUCLEOTIDE SEQUENCE [LARGE SCALE GENOMIC DNA]</scope>
    <source>
        <strain evidence="6">IBRC-M 10908</strain>
    </source>
</reference>
<dbReference type="InterPro" id="IPR016162">
    <property type="entry name" value="Ald_DH_N"/>
</dbReference>
<dbReference type="EMBL" id="JBHSDK010000024">
    <property type="protein sequence ID" value="MFC4336918.1"/>
    <property type="molecule type" value="Genomic_DNA"/>
</dbReference>
<feature type="region of interest" description="Disordered" evidence="2">
    <location>
        <begin position="1"/>
        <end position="53"/>
    </location>
</feature>
<keyword evidence="3" id="KW-1133">Transmembrane helix</keyword>
<proteinExistence type="predicted"/>
<feature type="domain" description="Aldehyde dehydrogenase" evidence="4">
    <location>
        <begin position="179"/>
        <end position="412"/>
    </location>
</feature>
<evidence type="ECO:0000256" key="2">
    <source>
        <dbReference type="SAM" id="MobiDB-lite"/>
    </source>
</evidence>
<organism evidence="5 6">
    <name type="scientific">Salininema proteolyticum</name>
    <dbReference type="NCBI Taxonomy" id="1607685"/>
    <lineage>
        <taxon>Bacteria</taxon>
        <taxon>Bacillati</taxon>
        <taxon>Actinomycetota</taxon>
        <taxon>Actinomycetes</taxon>
        <taxon>Glycomycetales</taxon>
        <taxon>Glycomycetaceae</taxon>
        <taxon>Salininema</taxon>
    </lineage>
</organism>
<evidence type="ECO:0000259" key="4">
    <source>
        <dbReference type="Pfam" id="PF00171"/>
    </source>
</evidence>
<evidence type="ECO:0000256" key="1">
    <source>
        <dbReference type="ARBA" id="ARBA00023002"/>
    </source>
</evidence>
<protein>
    <submittedName>
        <fullName evidence="5">Aldehyde dehydrogenase family protein</fullName>
    </submittedName>
</protein>
<keyword evidence="1" id="KW-0560">Oxidoreductase</keyword>